<reference evidence="2 3" key="1">
    <citation type="submission" date="2014-06" db="EMBL/GenBank/DDBJ databases">
        <title>Genome characterization of distinct group I Clostridium botulinum lineages.</title>
        <authorList>
            <person name="Giordani F."/>
            <person name="Anselmo A."/>
            <person name="Fillo S."/>
            <person name="Palozzi A.M."/>
            <person name="Fortunato A."/>
            <person name="Gentile B."/>
            <person name="Ciammaruconi A."/>
            <person name="Anniballi F."/>
            <person name="De Medici D."/>
            <person name="Lista F."/>
        </authorList>
    </citation>
    <scope>NUCLEOTIDE SEQUENCE [LARGE SCALE GENOMIC DNA]</scope>
    <source>
        <strain evidence="2 3">B2 450</strain>
    </source>
</reference>
<dbReference type="RefSeq" id="WP_003484121.1">
    <property type="nucleotide sequence ID" value="NZ_JXSU01000007.1"/>
</dbReference>
<feature type="domain" description="Peptidase M20 dimerisation" evidence="1">
    <location>
        <begin position="202"/>
        <end position="287"/>
    </location>
</feature>
<dbReference type="OrthoDB" id="9773892at2"/>
<protein>
    <submittedName>
        <fullName evidence="2">Aminoacyl-histidine dipeptidase</fullName>
    </submittedName>
</protein>
<dbReference type="PATRIC" id="fig|1379739.3.peg.3218"/>
<dbReference type="GO" id="GO:0006508">
    <property type="term" value="P:proteolysis"/>
    <property type="evidence" value="ECO:0007669"/>
    <property type="project" value="InterPro"/>
</dbReference>
<sequence length="478" mass="53524">MLENLQPKSVFHFFEELTKIPHGSGDEKRISDYLVNFAKERNLEVIQDKSLNVIIRKPATKGYENAPTVIIQGHMDMVCEKVKESNHDFEKDPLKLRIDGDHLYATGTTLGGDDGIAVAYGLAVLDSKNISHPSIEFVATTSEETGMYGAMGLDTSKLKGKILLNIDSEEEGIFLVSCSGGVNPIVSIPTEYEKATGKYIQIEIKGLNGGHSGMEIIKQRANANKLMGRVLYDLKKKLDFNLVEINGGSKHNAIALHATAVLTIDENKFNEVKVLCDKLEETFQNEFRVEDSNIKVVVENIENREKQLTKKVTDNIINFLLLVPYGVQTMSKDIEGLVESSLNIGIVENKEDEIKITIAVRSSVSSLQLEVVNRIEALCLLVDARFVREDEYPAWQFDPESKIKDLCVDIYTKLYEKPEVSAIHAGLECGLFKGTMKDTDMISFGPNLYDVHTPNEHLSISSVERIWKFLVELLKNIK</sequence>
<dbReference type="InterPro" id="IPR001160">
    <property type="entry name" value="Peptidase_M20C"/>
</dbReference>
<dbReference type="PANTHER" id="PTHR43501:SF1">
    <property type="entry name" value="CYTOSOL NON-SPECIFIC DIPEPTIDASE"/>
    <property type="match status" value="1"/>
</dbReference>
<dbReference type="FunFam" id="3.40.630.10:FF:000129">
    <property type="entry name" value="Putative aminoacyl-histidine dipeptidase"/>
    <property type="match status" value="1"/>
</dbReference>
<dbReference type="FunFam" id="3.40.630.10:FF:000072">
    <property type="entry name" value="Aminoacyl-histidine dipeptidase"/>
    <property type="match status" value="1"/>
</dbReference>
<comment type="caution">
    <text evidence="2">The sequence shown here is derived from an EMBL/GenBank/DDBJ whole genome shotgun (WGS) entry which is preliminary data.</text>
</comment>
<dbReference type="Pfam" id="PF01546">
    <property type="entry name" value="Peptidase_M20"/>
    <property type="match status" value="1"/>
</dbReference>
<organism evidence="2 3">
    <name type="scientific">Clostridium botulinum B2 450</name>
    <dbReference type="NCBI Taxonomy" id="1379739"/>
    <lineage>
        <taxon>Bacteria</taxon>
        <taxon>Bacillati</taxon>
        <taxon>Bacillota</taxon>
        <taxon>Clostridia</taxon>
        <taxon>Eubacteriales</taxon>
        <taxon>Clostridiaceae</taxon>
        <taxon>Clostridium</taxon>
    </lineage>
</organism>
<dbReference type="InterPro" id="IPR011650">
    <property type="entry name" value="Peptidase_M20_dimer"/>
</dbReference>
<dbReference type="Pfam" id="PF07687">
    <property type="entry name" value="M20_dimer"/>
    <property type="match status" value="1"/>
</dbReference>
<dbReference type="NCBIfam" id="TIGR01893">
    <property type="entry name" value="aa-his-dipept"/>
    <property type="match status" value="1"/>
</dbReference>
<accession>A0A0D1A1I6</accession>
<evidence type="ECO:0000259" key="1">
    <source>
        <dbReference type="Pfam" id="PF07687"/>
    </source>
</evidence>
<dbReference type="InterPro" id="IPR002933">
    <property type="entry name" value="Peptidase_M20"/>
</dbReference>
<dbReference type="Gene3D" id="3.40.630.10">
    <property type="entry name" value="Zn peptidases"/>
    <property type="match status" value="2"/>
</dbReference>
<dbReference type="PANTHER" id="PTHR43501">
    <property type="entry name" value="CYTOSOL NON-SPECIFIC DIPEPTIDASE"/>
    <property type="match status" value="1"/>
</dbReference>
<dbReference type="PRINTS" id="PR00934">
    <property type="entry name" value="XHISDIPTASE"/>
</dbReference>
<dbReference type="SUPFAM" id="SSF53187">
    <property type="entry name" value="Zn-dependent exopeptidases"/>
    <property type="match status" value="1"/>
</dbReference>
<dbReference type="AlphaFoldDB" id="A0A0D1A1I6"/>
<dbReference type="GO" id="GO:0070573">
    <property type="term" value="F:metallodipeptidase activity"/>
    <property type="evidence" value="ECO:0007669"/>
    <property type="project" value="TreeGrafter"/>
</dbReference>
<proteinExistence type="predicted"/>
<dbReference type="PIRSF" id="PIRSF016599">
    <property type="entry name" value="Xaa-His_dipept"/>
    <property type="match status" value="1"/>
</dbReference>
<dbReference type="GO" id="GO:0005829">
    <property type="term" value="C:cytosol"/>
    <property type="evidence" value="ECO:0007669"/>
    <property type="project" value="TreeGrafter"/>
</dbReference>
<dbReference type="CDD" id="cd03890">
    <property type="entry name" value="M20_pepD"/>
    <property type="match status" value="1"/>
</dbReference>
<dbReference type="Proteomes" id="UP000032250">
    <property type="component" value="Unassembled WGS sequence"/>
</dbReference>
<evidence type="ECO:0000313" key="2">
    <source>
        <dbReference type="EMBL" id="KIS24658.1"/>
    </source>
</evidence>
<evidence type="ECO:0000313" key="3">
    <source>
        <dbReference type="Proteomes" id="UP000032250"/>
    </source>
</evidence>
<name>A0A0D1A1I6_CLOBO</name>
<gene>
    <name evidence="2" type="ORF">N495_14125</name>
</gene>
<dbReference type="EMBL" id="JXSU01000007">
    <property type="protein sequence ID" value="KIS24658.1"/>
    <property type="molecule type" value="Genomic_DNA"/>
</dbReference>
<dbReference type="HOGENOM" id="CLU_028526_0_0_9"/>